<accession>A0A2S5BFZ3</accession>
<feature type="transmembrane region" description="Helical" evidence="2">
    <location>
        <begin position="96"/>
        <end position="117"/>
    </location>
</feature>
<keyword evidence="2" id="KW-1133">Transmembrane helix</keyword>
<comment type="caution">
    <text evidence="3">The sequence shown here is derived from an EMBL/GenBank/DDBJ whole genome shotgun (WGS) entry which is preliminary data.</text>
</comment>
<organism evidence="3 4">
    <name type="scientific">Rhodotorula taiwanensis</name>
    <dbReference type="NCBI Taxonomy" id="741276"/>
    <lineage>
        <taxon>Eukaryota</taxon>
        <taxon>Fungi</taxon>
        <taxon>Dikarya</taxon>
        <taxon>Basidiomycota</taxon>
        <taxon>Pucciniomycotina</taxon>
        <taxon>Microbotryomycetes</taxon>
        <taxon>Sporidiobolales</taxon>
        <taxon>Sporidiobolaceae</taxon>
        <taxon>Rhodotorula</taxon>
    </lineage>
</organism>
<dbReference type="Proteomes" id="UP000237144">
    <property type="component" value="Unassembled WGS sequence"/>
</dbReference>
<feature type="transmembrane region" description="Helical" evidence="2">
    <location>
        <begin position="151"/>
        <end position="169"/>
    </location>
</feature>
<evidence type="ECO:0000313" key="4">
    <source>
        <dbReference type="Proteomes" id="UP000237144"/>
    </source>
</evidence>
<gene>
    <name evidence="3" type="ORF">BMF94_1311</name>
</gene>
<keyword evidence="2" id="KW-0812">Transmembrane</keyword>
<feature type="region of interest" description="Disordered" evidence="1">
    <location>
        <begin position="240"/>
        <end position="405"/>
    </location>
</feature>
<sequence length="405" mass="43001">MGHPSGRAVTLTRASPPPAVGTRHGRTRRTSFRGHSGIAFRESRNLTVLRFPVLLLAVCTRASLICRTDRANKPGMNSNYSGAGGPSGPYPIAVKIADGFCLFAVAVVLSISVSTLLADTWAKVWAIGSAIFADGAFLLTMWSVFSTTENWLSTALHACLFGNCVFWSLNFETAAETCSASIISWACSGAMRYVFYVILIASGFLQFLYWHIVFDPHASNAGSGQLPCCGSRRNNAGGNQYGGGNGGGVQGGGYDDGSFNEMGRRRHLHKSRRLADEEAGLSSSASDAGGAPAPSYKSLGRSDEPAHTASNIPHLPEGGHRPRVVPTGNVDPYADTGESGPTAPAAESNKPAHKDPAEREEIVMIQPGGESNPAGDSEHHTSMHVPHGSKEQEEEEEKLKCMMAK</sequence>
<dbReference type="AlphaFoldDB" id="A0A2S5BFZ3"/>
<feature type="region of interest" description="Disordered" evidence="1">
    <location>
        <begin position="1"/>
        <end position="28"/>
    </location>
</feature>
<dbReference type="EMBL" id="PJQD01000013">
    <property type="protein sequence ID" value="POY75688.1"/>
    <property type="molecule type" value="Genomic_DNA"/>
</dbReference>
<feature type="transmembrane region" description="Helical" evidence="2">
    <location>
        <begin position="124"/>
        <end position="145"/>
    </location>
</feature>
<proteinExistence type="predicted"/>
<keyword evidence="4" id="KW-1185">Reference proteome</keyword>
<feature type="transmembrane region" description="Helical" evidence="2">
    <location>
        <begin position="190"/>
        <end position="210"/>
    </location>
</feature>
<feature type="compositionally biased region" description="Basic and acidic residues" evidence="1">
    <location>
        <begin position="350"/>
        <end position="362"/>
    </location>
</feature>
<name>A0A2S5BFZ3_9BASI</name>
<keyword evidence="2" id="KW-0472">Membrane</keyword>
<feature type="compositionally biased region" description="Low complexity" evidence="1">
    <location>
        <begin position="280"/>
        <end position="295"/>
    </location>
</feature>
<evidence type="ECO:0000313" key="3">
    <source>
        <dbReference type="EMBL" id="POY75688.1"/>
    </source>
</evidence>
<protein>
    <submittedName>
        <fullName evidence="3">Uncharacterized protein</fullName>
    </submittedName>
</protein>
<dbReference type="OrthoDB" id="10525156at2759"/>
<evidence type="ECO:0000256" key="1">
    <source>
        <dbReference type="SAM" id="MobiDB-lite"/>
    </source>
</evidence>
<reference evidence="3 4" key="1">
    <citation type="journal article" date="2018" name="Front. Microbiol.">
        <title>Prospects for Fungal Bioremediation of Acidic Radioactive Waste Sites: Characterization and Genome Sequence of Rhodotorula taiwanensis MD1149.</title>
        <authorList>
            <person name="Tkavc R."/>
            <person name="Matrosova V.Y."/>
            <person name="Grichenko O.E."/>
            <person name="Gostincar C."/>
            <person name="Volpe R.P."/>
            <person name="Klimenkova P."/>
            <person name="Gaidamakova E.K."/>
            <person name="Zhou C.E."/>
            <person name="Stewart B.J."/>
            <person name="Lyman M.G."/>
            <person name="Malfatti S.A."/>
            <person name="Rubinfeld B."/>
            <person name="Courtot M."/>
            <person name="Singh J."/>
            <person name="Dalgard C.L."/>
            <person name="Hamilton T."/>
            <person name="Frey K.G."/>
            <person name="Gunde-Cimerman N."/>
            <person name="Dugan L."/>
            <person name="Daly M.J."/>
        </authorList>
    </citation>
    <scope>NUCLEOTIDE SEQUENCE [LARGE SCALE GENOMIC DNA]</scope>
    <source>
        <strain evidence="3 4">MD1149</strain>
    </source>
</reference>
<feature type="compositionally biased region" description="Gly residues" evidence="1">
    <location>
        <begin position="240"/>
        <end position="255"/>
    </location>
</feature>
<evidence type="ECO:0000256" key="2">
    <source>
        <dbReference type="SAM" id="Phobius"/>
    </source>
</evidence>